<feature type="transmembrane region" description="Helical" evidence="5">
    <location>
        <begin position="161"/>
        <end position="183"/>
    </location>
</feature>
<keyword evidence="3 5" id="KW-1133">Transmembrane helix</keyword>
<feature type="transmembrane region" description="Helical" evidence="5">
    <location>
        <begin position="137"/>
        <end position="155"/>
    </location>
</feature>
<evidence type="ECO:0000313" key="8">
    <source>
        <dbReference type="Proteomes" id="UP000642829"/>
    </source>
</evidence>
<feature type="domain" description="EamA" evidence="6">
    <location>
        <begin position="19"/>
        <end position="150"/>
    </location>
</feature>
<reference evidence="7" key="2">
    <citation type="submission" date="2020-09" db="EMBL/GenBank/DDBJ databases">
        <authorList>
            <person name="Sun Q."/>
            <person name="Kim S."/>
        </authorList>
    </citation>
    <scope>NUCLEOTIDE SEQUENCE</scope>
    <source>
        <strain evidence="7">KCTC 12870</strain>
    </source>
</reference>
<keyword evidence="4 5" id="KW-0472">Membrane</keyword>
<reference evidence="7" key="1">
    <citation type="journal article" date="2014" name="Int. J. Syst. Evol. Microbiol.">
        <title>Complete genome sequence of Corynebacterium casei LMG S-19264T (=DSM 44701T), isolated from a smear-ripened cheese.</title>
        <authorList>
            <consortium name="US DOE Joint Genome Institute (JGI-PGF)"/>
            <person name="Walter F."/>
            <person name="Albersmeier A."/>
            <person name="Kalinowski J."/>
            <person name="Ruckert C."/>
        </authorList>
    </citation>
    <scope>NUCLEOTIDE SEQUENCE</scope>
    <source>
        <strain evidence="7">KCTC 12870</strain>
    </source>
</reference>
<feature type="transmembrane region" description="Helical" evidence="5">
    <location>
        <begin position="248"/>
        <end position="267"/>
    </location>
</feature>
<feature type="transmembrane region" description="Helical" evidence="5">
    <location>
        <begin position="216"/>
        <end position="236"/>
    </location>
</feature>
<gene>
    <name evidence="7" type="ORF">GCM10007047_30120</name>
</gene>
<keyword evidence="8" id="KW-1185">Reference proteome</keyword>
<keyword evidence="2 5" id="KW-0812">Transmembrane</keyword>
<feature type="transmembrane region" description="Helical" evidence="5">
    <location>
        <begin position="83"/>
        <end position="104"/>
    </location>
</feature>
<dbReference type="Pfam" id="PF00892">
    <property type="entry name" value="EamA"/>
    <property type="match status" value="2"/>
</dbReference>
<feature type="transmembrane region" description="Helical" evidence="5">
    <location>
        <begin position="20"/>
        <end position="41"/>
    </location>
</feature>
<evidence type="ECO:0000256" key="1">
    <source>
        <dbReference type="ARBA" id="ARBA00004141"/>
    </source>
</evidence>
<comment type="subcellular location">
    <subcellularLocation>
        <location evidence="1">Membrane</location>
        <topology evidence="1">Multi-pass membrane protein</topology>
    </subcellularLocation>
</comment>
<dbReference type="AlphaFoldDB" id="A0A8J3GFE5"/>
<sequence length="298" mass="31562">MNDRTIRLPILNLSAAAQGVFLMLASVVLFSANCLVVKYLGTQGEVSFWAVNFYRGVAGTAFAVLLAGVGARQILRVFYRPMLIIRGVLGGVALAMFYVTVFHMDLGTASVLNLTYVLWGTLFAAIFLGERLNKMQCIGLAVAFMGIPLLTGFSLAGVGVYHLYAIGGAISAGGIVMLIRLLVRTESTTTIYAAQAIYGMLVAVPFIGLADLMPSLSNVLIMLGAGILVAGGQMVMTIAYQRLPVAQGASIQLILPVMNAIGGVVFFSESYGGFELAGSVLILFGSGWVVRAKTKKEN</sequence>
<comment type="caution">
    <text evidence="7">The sequence shown here is derived from an EMBL/GenBank/DDBJ whole genome shotgun (WGS) entry which is preliminary data.</text>
</comment>
<evidence type="ECO:0000259" key="6">
    <source>
        <dbReference type="Pfam" id="PF00892"/>
    </source>
</evidence>
<dbReference type="SUPFAM" id="SSF103481">
    <property type="entry name" value="Multidrug resistance efflux transporter EmrE"/>
    <property type="match status" value="2"/>
</dbReference>
<evidence type="ECO:0000313" key="7">
    <source>
        <dbReference type="EMBL" id="GHC10767.1"/>
    </source>
</evidence>
<dbReference type="PANTHER" id="PTHR22911">
    <property type="entry name" value="ACYL-MALONYL CONDENSING ENZYME-RELATED"/>
    <property type="match status" value="1"/>
</dbReference>
<dbReference type="RefSeq" id="WP_189516716.1">
    <property type="nucleotide sequence ID" value="NZ_BMXG01000024.1"/>
</dbReference>
<feature type="transmembrane region" description="Helical" evidence="5">
    <location>
        <begin position="53"/>
        <end position="71"/>
    </location>
</feature>
<proteinExistence type="predicted"/>
<dbReference type="PANTHER" id="PTHR22911:SF6">
    <property type="entry name" value="SOLUTE CARRIER FAMILY 35 MEMBER G1"/>
    <property type="match status" value="1"/>
</dbReference>
<evidence type="ECO:0000256" key="4">
    <source>
        <dbReference type="ARBA" id="ARBA00023136"/>
    </source>
</evidence>
<feature type="domain" description="EamA" evidence="6">
    <location>
        <begin position="162"/>
        <end position="289"/>
    </location>
</feature>
<feature type="transmembrane region" description="Helical" evidence="5">
    <location>
        <begin position="190"/>
        <end position="210"/>
    </location>
</feature>
<evidence type="ECO:0000256" key="3">
    <source>
        <dbReference type="ARBA" id="ARBA00022989"/>
    </source>
</evidence>
<evidence type="ECO:0000256" key="2">
    <source>
        <dbReference type="ARBA" id="ARBA00022692"/>
    </source>
</evidence>
<protein>
    <recommendedName>
        <fullName evidence="6">EamA domain-containing protein</fullName>
    </recommendedName>
</protein>
<accession>A0A8J3GFE5</accession>
<feature type="transmembrane region" description="Helical" evidence="5">
    <location>
        <begin position="110"/>
        <end position="128"/>
    </location>
</feature>
<dbReference type="GO" id="GO:0016020">
    <property type="term" value="C:membrane"/>
    <property type="evidence" value="ECO:0007669"/>
    <property type="project" value="UniProtKB-SubCell"/>
</dbReference>
<dbReference type="EMBL" id="BMXG01000024">
    <property type="protein sequence ID" value="GHC10767.1"/>
    <property type="molecule type" value="Genomic_DNA"/>
</dbReference>
<feature type="transmembrane region" description="Helical" evidence="5">
    <location>
        <begin position="273"/>
        <end position="290"/>
    </location>
</feature>
<dbReference type="Proteomes" id="UP000642829">
    <property type="component" value="Unassembled WGS sequence"/>
</dbReference>
<name>A0A8J3GFE5_9BACT</name>
<dbReference type="InterPro" id="IPR037185">
    <property type="entry name" value="EmrE-like"/>
</dbReference>
<evidence type="ECO:0000256" key="5">
    <source>
        <dbReference type="SAM" id="Phobius"/>
    </source>
</evidence>
<organism evidence="7 8">
    <name type="scientific">Cerasicoccus arenae</name>
    <dbReference type="NCBI Taxonomy" id="424488"/>
    <lineage>
        <taxon>Bacteria</taxon>
        <taxon>Pseudomonadati</taxon>
        <taxon>Verrucomicrobiota</taxon>
        <taxon>Opitutia</taxon>
        <taxon>Puniceicoccales</taxon>
        <taxon>Cerasicoccaceae</taxon>
        <taxon>Cerasicoccus</taxon>
    </lineage>
</organism>
<dbReference type="InterPro" id="IPR000620">
    <property type="entry name" value="EamA_dom"/>
</dbReference>